<protein>
    <submittedName>
        <fullName evidence="1">Uncharacterized protein</fullName>
    </submittedName>
</protein>
<organism evidence="1 2">
    <name type="scientific">Phytophthora fragariae</name>
    <dbReference type="NCBI Taxonomy" id="53985"/>
    <lineage>
        <taxon>Eukaryota</taxon>
        <taxon>Sar</taxon>
        <taxon>Stramenopiles</taxon>
        <taxon>Oomycota</taxon>
        <taxon>Peronosporomycetes</taxon>
        <taxon>Peronosporales</taxon>
        <taxon>Peronosporaceae</taxon>
        <taxon>Phytophthora</taxon>
    </lineage>
</organism>
<evidence type="ECO:0000313" key="2">
    <source>
        <dbReference type="Proteomes" id="UP000440732"/>
    </source>
</evidence>
<name>A0A6A3PKN7_9STRA</name>
<dbReference type="AlphaFoldDB" id="A0A6A3PKN7"/>
<dbReference type="EMBL" id="QXGA01012812">
    <property type="protein sequence ID" value="KAE9053463.1"/>
    <property type="molecule type" value="Genomic_DNA"/>
</dbReference>
<accession>A0A6A3PKN7</accession>
<comment type="caution">
    <text evidence="1">The sequence shown here is derived from an EMBL/GenBank/DDBJ whole genome shotgun (WGS) entry which is preliminary data.</text>
</comment>
<reference evidence="1 2" key="1">
    <citation type="submission" date="2018-08" db="EMBL/GenBank/DDBJ databases">
        <title>Genomic investigation of the strawberry pathogen Phytophthora fragariae indicates pathogenicity is determined by transcriptional variation in three key races.</title>
        <authorList>
            <person name="Adams T.M."/>
            <person name="Armitage A.D."/>
            <person name="Sobczyk M.K."/>
            <person name="Bates H.J."/>
            <person name="Dunwell J.M."/>
            <person name="Nellist C.F."/>
            <person name="Harrison R.J."/>
        </authorList>
    </citation>
    <scope>NUCLEOTIDE SEQUENCE [LARGE SCALE GENOMIC DNA]</scope>
    <source>
        <strain evidence="1 2">NOV-5</strain>
    </source>
</reference>
<proteinExistence type="predicted"/>
<dbReference type="Proteomes" id="UP000440732">
    <property type="component" value="Unassembled WGS sequence"/>
</dbReference>
<gene>
    <name evidence="1" type="ORF">PF006_g33556</name>
</gene>
<evidence type="ECO:0000313" key="1">
    <source>
        <dbReference type="EMBL" id="KAE9053463.1"/>
    </source>
</evidence>
<sequence>MYSSIGYRIAIALSSFVIKSLSFTNDFIASRFRCCFRFPVTKSCAASN</sequence>